<keyword evidence="2 8" id="KW-0812">Transmembrane</keyword>
<dbReference type="PROSITE" id="PS00237">
    <property type="entry name" value="G_PROTEIN_RECEP_F1_1"/>
    <property type="match status" value="1"/>
</dbReference>
<dbReference type="PANTHER" id="PTHR45695">
    <property type="entry name" value="LEUCOKININ RECEPTOR-RELATED"/>
    <property type="match status" value="1"/>
</dbReference>
<dbReference type="STRING" id="46731.A0A3M6U2A7"/>
<evidence type="ECO:0000256" key="8">
    <source>
        <dbReference type="RuleBase" id="RU000688"/>
    </source>
</evidence>
<dbReference type="Gene3D" id="1.20.1070.10">
    <property type="entry name" value="Rhodopsin 7-helix transmembrane proteins"/>
    <property type="match status" value="1"/>
</dbReference>
<dbReference type="SUPFAM" id="SSF81321">
    <property type="entry name" value="Family A G protein-coupled receptor-like"/>
    <property type="match status" value="1"/>
</dbReference>
<reference evidence="11 12" key="1">
    <citation type="journal article" date="2018" name="Sci. Rep.">
        <title>Comparative analysis of the Pocillopora damicornis genome highlights role of immune system in coral evolution.</title>
        <authorList>
            <person name="Cunning R."/>
            <person name="Bay R.A."/>
            <person name="Gillette P."/>
            <person name="Baker A.C."/>
            <person name="Traylor-Knowles N."/>
        </authorList>
    </citation>
    <scope>NUCLEOTIDE SEQUENCE [LARGE SCALE GENOMIC DNA]</scope>
    <source>
        <strain evidence="11">RSMAS</strain>
        <tissue evidence="11">Whole animal</tissue>
    </source>
</reference>
<dbReference type="PROSITE" id="PS50262">
    <property type="entry name" value="G_PROTEIN_RECEP_F1_2"/>
    <property type="match status" value="1"/>
</dbReference>
<dbReference type="PANTHER" id="PTHR45695:SF9">
    <property type="entry name" value="LEUCOKININ RECEPTOR"/>
    <property type="match status" value="1"/>
</dbReference>
<keyword evidence="3 9" id="KW-1133">Transmembrane helix</keyword>
<name>A0A3M6U2A7_POCDA</name>
<feature type="domain" description="G-protein coupled receptors family 1 profile" evidence="10">
    <location>
        <begin position="38"/>
        <end position="299"/>
    </location>
</feature>
<comment type="similarity">
    <text evidence="8">Belongs to the G-protein coupled receptor 1 family.</text>
</comment>
<feature type="transmembrane region" description="Helical" evidence="9">
    <location>
        <begin position="96"/>
        <end position="116"/>
    </location>
</feature>
<keyword evidence="4 8" id="KW-0297">G-protein coupled receptor</keyword>
<keyword evidence="6 8" id="KW-0675">Receptor</keyword>
<evidence type="ECO:0000256" key="7">
    <source>
        <dbReference type="ARBA" id="ARBA00023224"/>
    </source>
</evidence>
<evidence type="ECO:0000256" key="2">
    <source>
        <dbReference type="ARBA" id="ARBA00022692"/>
    </source>
</evidence>
<feature type="transmembrane region" description="Helical" evidence="9">
    <location>
        <begin position="238"/>
        <end position="261"/>
    </location>
</feature>
<dbReference type="InterPro" id="IPR000276">
    <property type="entry name" value="GPCR_Rhodpsn"/>
</dbReference>
<dbReference type="PRINTS" id="PR00237">
    <property type="entry name" value="GPCRRHODOPSN"/>
</dbReference>
<feature type="transmembrane region" description="Helical" evidence="9">
    <location>
        <begin position="137"/>
        <end position="155"/>
    </location>
</feature>
<keyword evidence="7 8" id="KW-0807">Transducer</keyword>
<accession>A0A3M6U2A7</accession>
<dbReference type="InterPro" id="IPR017452">
    <property type="entry name" value="GPCR_Rhodpsn_7TM"/>
</dbReference>
<evidence type="ECO:0000256" key="5">
    <source>
        <dbReference type="ARBA" id="ARBA00023136"/>
    </source>
</evidence>
<evidence type="ECO:0000313" key="11">
    <source>
        <dbReference type="EMBL" id="RMX47654.1"/>
    </source>
</evidence>
<dbReference type="GO" id="GO:0004930">
    <property type="term" value="F:G protein-coupled receptor activity"/>
    <property type="evidence" value="ECO:0007669"/>
    <property type="project" value="UniProtKB-KW"/>
</dbReference>
<keyword evidence="12" id="KW-1185">Reference proteome</keyword>
<dbReference type="GO" id="GO:0005886">
    <property type="term" value="C:plasma membrane"/>
    <property type="evidence" value="ECO:0007669"/>
    <property type="project" value="TreeGrafter"/>
</dbReference>
<comment type="subcellular location">
    <subcellularLocation>
        <location evidence="1">Membrane</location>
        <topology evidence="1">Multi-pass membrane protein</topology>
    </subcellularLocation>
</comment>
<dbReference type="OrthoDB" id="10053194at2759"/>
<dbReference type="Proteomes" id="UP000275408">
    <property type="component" value="Unassembled WGS sequence"/>
</dbReference>
<sequence length="364" mass="41176">MMNSNQTQPNLTGASDIGTVTIVQVTSYALITILGTVANLLLYGALLRKKQRSPSEYFVLNLAFTDLMTCVVGIPLDMAEILIQRWPFGAFMCKVVYPFQTALIGVSVATLTCMAIERYRAIVTPFKPMITKRMVKVVISAVWCISGALVSPYIVVLEHKREQLQCTEAWPSENYPKMFTMCVFLLFYSLPLCIIAPAYICIGFRLYSDGKKMKRFSIKQGAGNQSFRKLVRQRTRTNVIIVKTFLFGAVAFSLCLLPYHIMWLWADFGNGAHWSYFGDVLVFANALVYFNSLVDPFIFGGTVIRHNWSKTCAAMLQRCLNIQMVNERRKTNNNVSLKQQNCDNSTKKPYFKLPNAPIIYTSSV</sequence>
<feature type="transmembrane region" description="Helical" evidence="9">
    <location>
        <begin position="58"/>
        <end position="76"/>
    </location>
</feature>
<proteinExistence type="inferred from homology"/>
<keyword evidence="5 9" id="KW-0472">Membrane</keyword>
<evidence type="ECO:0000256" key="6">
    <source>
        <dbReference type="ARBA" id="ARBA00023170"/>
    </source>
</evidence>
<evidence type="ECO:0000256" key="1">
    <source>
        <dbReference type="ARBA" id="ARBA00004141"/>
    </source>
</evidence>
<evidence type="ECO:0000259" key="10">
    <source>
        <dbReference type="PROSITE" id="PS50262"/>
    </source>
</evidence>
<dbReference type="Pfam" id="PF00001">
    <property type="entry name" value="7tm_1"/>
    <property type="match status" value="1"/>
</dbReference>
<evidence type="ECO:0000256" key="3">
    <source>
        <dbReference type="ARBA" id="ARBA00022989"/>
    </source>
</evidence>
<evidence type="ECO:0000313" key="12">
    <source>
        <dbReference type="Proteomes" id="UP000275408"/>
    </source>
</evidence>
<gene>
    <name evidence="11" type="ORF">pdam_00019129</name>
</gene>
<evidence type="ECO:0000256" key="9">
    <source>
        <dbReference type="SAM" id="Phobius"/>
    </source>
</evidence>
<dbReference type="EMBL" id="RCHS01002389">
    <property type="protein sequence ID" value="RMX47654.1"/>
    <property type="molecule type" value="Genomic_DNA"/>
</dbReference>
<organism evidence="11 12">
    <name type="scientific">Pocillopora damicornis</name>
    <name type="common">Cauliflower coral</name>
    <name type="synonym">Millepora damicornis</name>
    <dbReference type="NCBI Taxonomy" id="46731"/>
    <lineage>
        <taxon>Eukaryota</taxon>
        <taxon>Metazoa</taxon>
        <taxon>Cnidaria</taxon>
        <taxon>Anthozoa</taxon>
        <taxon>Hexacorallia</taxon>
        <taxon>Scleractinia</taxon>
        <taxon>Astrocoeniina</taxon>
        <taxon>Pocilloporidae</taxon>
        <taxon>Pocillopora</taxon>
    </lineage>
</organism>
<protein>
    <recommendedName>
        <fullName evidence="10">G-protein coupled receptors family 1 profile domain-containing protein</fullName>
    </recommendedName>
</protein>
<feature type="transmembrane region" description="Helical" evidence="9">
    <location>
        <begin position="25"/>
        <end position="46"/>
    </location>
</feature>
<dbReference type="AlphaFoldDB" id="A0A3M6U2A7"/>
<feature type="transmembrane region" description="Helical" evidence="9">
    <location>
        <begin position="178"/>
        <end position="207"/>
    </location>
</feature>
<dbReference type="CDD" id="cd00637">
    <property type="entry name" value="7tm_classA_rhodopsin-like"/>
    <property type="match status" value="1"/>
</dbReference>
<comment type="caution">
    <text evidence="11">The sequence shown here is derived from an EMBL/GenBank/DDBJ whole genome shotgun (WGS) entry which is preliminary data.</text>
</comment>
<evidence type="ECO:0000256" key="4">
    <source>
        <dbReference type="ARBA" id="ARBA00023040"/>
    </source>
</evidence>